<keyword evidence="3" id="KW-1185">Reference proteome</keyword>
<sequence length="637" mass="73120">MFTRRNALLRPQDTFSIPELLDKVGSHLHPPDLLSCIQVNKRWNTHLIPLLWETVDDSQYSWRRFLEGTNKSKDLTVSPSVEDVLGRVLSKNGHLIRHLKIHFPIMIDAVYLSGVCTNLLSLEVFDLLLATAIRTRITVGKLQRQCGFNSLATGDVNSLVTILTNEQPLLSPVFQNVFVAPSSDPKPNPQDAHDRLTVQRFWLLVQQNSQCLCKLRLDRSLNILSRIASVDFLRNMILSLRRLNNFENNSELVNVGEFLDRLPHLQTLVTPTFFLPFNDINIIKTTPLKLRTLSLSGQLLTRGFFTILGGLPGLEFLRVLGLSWDNVTDKDIDTIMGGTPSGLRTLEYLFSGVQYIPTEERIFCWLPHLRKLKALQILAETVSDLVKFCPLLEEYHEWNDGVTIEPDREFKPQLNALAPLLRGCPHLRVINGIQHRMEVSELLRCPWVATNLDIFRVQIVGVPRLSVEQQDRFERAMKKAALSETLVSEERALFRLYRQSRDEQHQILQRLGTLSRLRVLDLGYEYRQVDHSPRMVMFEGKEYIGYGGPIYDTLELSLDAGLTTLGGLKELEVFGFEGVNHCIGEKELDWMGDSWPRLRALRGLQTDVLRRAKPDRRRDALRKYMVSIRPDVQHRRA</sequence>
<evidence type="ECO:0000259" key="1">
    <source>
        <dbReference type="Pfam" id="PF12937"/>
    </source>
</evidence>
<dbReference type="Proteomes" id="UP001194580">
    <property type="component" value="Unassembled WGS sequence"/>
</dbReference>
<evidence type="ECO:0000313" key="3">
    <source>
        <dbReference type="Proteomes" id="UP001194580"/>
    </source>
</evidence>
<dbReference type="InterPro" id="IPR036047">
    <property type="entry name" value="F-box-like_dom_sf"/>
</dbReference>
<dbReference type="EMBL" id="JAAAIL010000452">
    <property type="protein sequence ID" value="KAG0275659.1"/>
    <property type="molecule type" value="Genomic_DNA"/>
</dbReference>
<evidence type="ECO:0000313" key="2">
    <source>
        <dbReference type="EMBL" id="KAG0275659.1"/>
    </source>
</evidence>
<protein>
    <recommendedName>
        <fullName evidence="1">F-box domain-containing protein</fullName>
    </recommendedName>
</protein>
<dbReference type="Gene3D" id="3.80.10.10">
    <property type="entry name" value="Ribonuclease Inhibitor"/>
    <property type="match status" value="1"/>
</dbReference>
<dbReference type="InterPro" id="IPR032675">
    <property type="entry name" value="LRR_dom_sf"/>
</dbReference>
<proteinExistence type="predicted"/>
<dbReference type="InterPro" id="IPR001810">
    <property type="entry name" value="F-box_dom"/>
</dbReference>
<dbReference type="AlphaFoldDB" id="A0AAD4H8G4"/>
<feature type="domain" description="F-box" evidence="1">
    <location>
        <begin position="18"/>
        <end position="56"/>
    </location>
</feature>
<organism evidence="2 3">
    <name type="scientific">Linnemannia exigua</name>
    <dbReference type="NCBI Taxonomy" id="604196"/>
    <lineage>
        <taxon>Eukaryota</taxon>
        <taxon>Fungi</taxon>
        <taxon>Fungi incertae sedis</taxon>
        <taxon>Mucoromycota</taxon>
        <taxon>Mortierellomycotina</taxon>
        <taxon>Mortierellomycetes</taxon>
        <taxon>Mortierellales</taxon>
        <taxon>Mortierellaceae</taxon>
        <taxon>Linnemannia</taxon>
    </lineage>
</organism>
<dbReference type="Pfam" id="PF12937">
    <property type="entry name" value="F-box-like"/>
    <property type="match status" value="1"/>
</dbReference>
<accession>A0AAD4H8G4</accession>
<dbReference type="SUPFAM" id="SSF52058">
    <property type="entry name" value="L domain-like"/>
    <property type="match status" value="1"/>
</dbReference>
<dbReference type="SUPFAM" id="SSF81383">
    <property type="entry name" value="F-box domain"/>
    <property type="match status" value="1"/>
</dbReference>
<gene>
    <name evidence="2" type="ORF">BGZ95_008528</name>
</gene>
<comment type="caution">
    <text evidence="2">The sequence shown here is derived from an EMBL/GenBank/DDBJ whole genome shotgun (WGS) entry which is preliminary data.</text>
</comment>
<reference evidence="2" key="1">
    <citation type="journal article" date="2020" name="Fungal Divers.">
        <title>Resolving the Mortierellaceae phylogeny through synthesis of multi-gene phylogenetics and phylogenomics.</title>
        <authorList>
            <person name="Vandepol N."/>
            <person name="Liber J."/>
            <person name="Desiro A."/>
            <person name="Na H."/>
            <person name="Kennedy M."/>
            <person name="Barry K."/>
            <person name="Grigoriev I.V."/>
            <person name="Miller A.N."/>
            <person name="O'Donnell K."/>
            <person name="Stajich J.E."/>
            <person name="Bonito G."/>
        </authorList>
    </citation>
    <scope>NUCLEOTIDE SEQUENCE</scope>
    <source>
        <strain evidence="2">NRRL 28262</strain>
    </source>
</reference>
<name>A0AAD4H8G4_9FUNG</name>